<dbReference type="PROSITE" id="PS50943">
    <property type="entry name" value="HTH_CROC1"/>
    <property type="match status" value="1"/>
</dbReference>
<name>A0A5S4F5A6_9ACTN</name>
<gene>
    <name evidence="2" type="ORF">ETD86_37140</name>
</gene>
<dbReference type="RefSeq" id="WP_138671321.1">
    <property type="nucleotide sequence ID" value="NZ_VCKY01000168.1"/>
</dbReference>
<evidence type="ECO:0000313" key="3">
    <source>
        <dbReference type="Proteomes" id="UP000309128"/>
    </source>
</evidence>
<dbReference type="EMBL" id="VCKY01000168">
    <property type="protein sequence ID" value="TMR11072.1"/>
    <property type="molecule type" value="Genomic_DNA"/>
</dbReference>
<dbReference type="Proteomes" id="UP000309128">
    <property type="component" value="Unassembled WGS sequence"/>
</dbReference>
<keyword evidence="3" id="KW-1185">Reference proteome</keyword>
<dbReference type="Pfam" id="PF01381">
    <property type="entry name" value="HTH_3"/>
    <property type="match status" value="1"/>
</dbReference>
<dbReference type="SMART" id="SM00530">
    <property type="entry name" value="HTH_XRE"/>
    <property type="match status" value="1"/>
</dbReference>
<sequence length="81" mass="8858">MYVPPTKNTPQHGPAIRALREKDGLSVEELAARVDMHPQSLRNVELERRPISHVKLNLIARALQVDTAAISRGATPKQGAA</sequence>
<dbReference type="InterPro" id="IPR001387">
    <property type="entry name" value="Cro/C1-type_HTH"/>
</dbReference>
<dbReference type="GO" id="GO:0003677">
    <property type="term" value="F:DNA binding"/>
    <property type="evidence" value="ECO:0007669"/>
    <property type="project" value="InterPro"/>
</dbReference>
<protein>
    <submittedName>
        <fullName evidence="2">Helix-turn-helix transcriptional regulator</fullName>
    </submittedName>
</protein>
<dbReference type="AlphaFoldDB" id="A0A5S4F5A6"/>
<organism evidence="2 3">
    <name type="scientific">Nonomuraea turkmeniaca</name>
    <dbReference type="NCBI Taxonomy" id="103838"/>
    <lineage>
        <taxon>Bacteria</taxon>
        <taxon>Bacillati</taxon>
        <taxon>Actinomycetota</taxon>
        <taxon>Actinomycetes</taxon>
        <taxon>Streptosporangiales</taxon>
        <taxon>Streptosporangiaceae</taxon>
        <taxon>Nonomuraea</taxon>
    </lineage>
</organism>
<accession>A0A5S4F5A6</accession>
<reference evidence="2 3" key="1">
    <citation type="submission" date="2019-05" db="EMBL/GenBank/DDBJ databases">
        <title>Draft genome sequence of Nonomuraea turkmeniaca DSM 43926.</title>
        <authorList>
            <person name="Saricaoglu S."/>
            <person name="Isik K."/>
        </authorList>
    </citation>
    <scope>NUCLEOTIDE SEQUENCE [LARGE SCALE GENOMIC DNA]</scope>
    <source>
        <strain evidence="2 3">DSM 43926</strain>
    </source>
</reference>
<proteinExistence type="predicted"/>
<dbReference type="OrthoDB" id="4311362at2"/>
<evidence type="ECO:0000259" key="1">
    <source>
        <dbReference type="PROSITE" id="PS50943"/>
    </source>
</evidence>
<dbReference type="InterPro" id="IPR010982">
    <property type="entry name" value="Lambda_DNA-bd_dom_sf"/>
</dbReference>
<dbReference type="CDD" id="cd00093">
    <property type="entry name" value="HTH_XRE"/>
    <property type="match status" value="1"/>
</dbReference>
<dbReference type="Gene3D" id="1.10.260.40">
    <property type="entry name" value="lambda repressor-like DNA-binding domains"/>
    <property type="match status" value="1"/>
</dbReference>
<dbReference type="SUPFAM" id="SSF47413">
    <property type="entry name" value="lambda repressor-like DNA-binding domains"/>
    <property type="match status" value="1"/>
</dbReference>
<comment type="caution">
    <text evidence="2">The sequence shown here is derived from an EMBL/GenBank/DDBJ whole genome shotgun (WGS) entry which is preliminary data.</text>
</comment>
<evidence type="ECO:0000313" key="2">
    <source>
        <dbReference type="EMBL" id="TMR11072.1"/>
    </source>
</evidence>
<feature type="domain" description="HTH cro/C1-type" evidence="1">
    <location>
        <begin position="16"/>
        <end position="70"/>
    </location>
</feature>